<dbReference type="EMBL" id="CP118101">
    <property type="protein sequence ID" value="WDH84544.1"/>
    <property type="molecule type" value="Genomic_DNA"/>
</dbReference>
<dbReference type="InterPro" id="IPR025619">
    <property type="entry name" value="YlzJ"/>
</dbReference>
<dbReference type="AlphaFoldDB" id="A0AAX3N6C2"/>
<name>A0AAX3N6C2_9BACL</name>
<dbReference type="RefSeq" id="WP_047909663.1">
    <property type="nucleotide sequence ID" value="NZ_CP118101.1"/>
</dbReference>
<evidence type="ECO:0000313" key="2">
    <source>
        <dbReference type="Proteomes" id="UP001220962"/>
    </source>
</evidence>
<accession>A0AAX3N6C2</accession>
<evidence type="ECO:0000313" key="1">
    <source>
        <dbReference type="EMBL" id="WDH84544.1"/>
    </source>
</evidence>
<reference evidence="1" key="1">
    <citation type="submission" date="2023-02" db="EMBL/GenBank/DDBJ databases">
        <title>Pathogen: clinical or host-associated sample.</title>
        <authorList>
            <person name="Hergert J."/>
            <person name="Casey R."/>
            <person name="Wagner J."/>
            <person name="Young E.L."/>
            <person name="Oakeson K.F."/>
        </authorList>
    </citation>
    <scope>NUCLEOTIDE SEQUENCE</scope>
    <source>
        <strain evidence="1">2022CK-00830</strain>
    </source>
</reference>
<dbReference type="Pfam" id="PF14035">
    <property type="entry name" value="YlzJ"/>
    <property type="match status" value="1"/>
</dbReference>
<sequence length="74" mass="8420">MTLYTIMSGEQIFEGMWKEQPPLLEMQIEGRLLQIMPVNERSGIIVRLINGSLYDYLDSAYAPGREISLNAVQS</sequence>
<organism evidence="1 2">
    <name type="scientific">Paenibacillus urinalis</name>
    <dbReference type="NCBI Taxonomy" id="521520"/>
    <lineage>
        <taxon>Bacteria</taxon>
        <taxon>Bacillati</taxon>
        <taxon>Bacillota</taxon>
        <taxon>Bacilli</taxon>
        <taxon>Bacillales</taxon>
        <taxon>Paenibacillaceae</taxon>
        <taxon>Paenibacillus</taxon>
    </lineage>
</organism>
<proteinExistence type="predicted"/>
<dbReference type="Proteomes" id="UP001220962">
    <property type="component" value="Chromosome"/>
</dbReference>
<gene>
    <name evidence="1" type="ORF">PUW23_10170</name>
</gene>
<protein>
    <submittedName>
        <fullName evidence="1">YlzJ-like family protein</fullName>
    </submittedName>
</protein>